<comment type="caution">
    <text evidence="2">The sequence shown here is derived from an EMBL/GenBank/DDBJ whole genome shotgun (WGS) entry which is preliminary data.</text>
</comment>
<protein>
    <submittedName>
        <fullName evidence="2">AAA family ATPase</fullName>
    </submittedName>
</protein>
<dbReference type="Gene3D" id="3.40.50.300">
    <property type="entry name" value="P-loop containing nucleotide triphosphate hydrolases"/>
    <property type="match status" value="1"/>
</dbReference>
<feature type="domain" description="ATPase AAA-type core" evidence="1">
    <location>
        <begin position="38"/>
        <end position="365"/>
    </location>
</feature>
<dbReference type="InterPro" id="IPR003959">
    <property type="entry name" value="ATPase_AAA_core"/>
</dbReference>
<evidence type="ECO:0000313" key="2">
    <source>
        <dbReference type="EMBL" id="MFB5760923.1"/>
    </source>
</evidence>
<reference evidence="2 3" key="1">
    <citation type="submission" date="2024-09" db="EMBL/GenBank/DDBJ databases">
        <title>Paenibacillus zeirhizospherea sp. nov., isolated from surface of the maize (Zea mays) roots in a horticulture field, Hungary.</title>
        <authorList>
            <person name="Marton D."/>
            <person name="Farkas M."/>
            <person name="Bedics A."/>
            <person name="Toth E."/>
            <person name="Tancsics A."/>
            <person name="Boka K."/>
            <person name="Marati G."/>
            <person name="Kriszt B."/>
            <person name="Cserhati M."/>
        </authorList>
    </citation>
    <scope>NUCLEOTIDE SEQUENCE [LARGE SCALE GENOMIC DNA]</scope>
    <source>
        <strain evidence="2 3">JCM 18446</strain>
    </source>
</reference>
<evidence type="ECO:0000259" key="1">
    <source>
        <dbReference type="Pfam" id="PF13304"/>
    </source>
</evidence>
<dbReference type="Proteomes" id="UP001580430">
    <property type="component" value="Unassembled WGS sequence"/>
</dbReference>
<dbReference type="EMBL" id="JBHIRY010000008">
    <property type="protein sequence ID" value="MFB5760923.1"/>
    <property type="molecule type" value="Genomic_DNA"/>
</dbReference>
<dbReference type="PANTHER" id="PTHR40396:SF1">
    <property type="entry name" value="ATPASE AAA-TYPE CORE DOMAIN-CONTAINING PROTEIN"/>
    <property type="match status" value="1"/>
</dbReference>
<evidence type="ECO:0000313" key="3">
    <source>
        <dbReference type="Proteomes" id="UP001580430"/>
    </source>
</evidence>
<name>A0ABV5C086_9BACL</name>
<dbReference type="PANTHER" id="PTHR40396">
    <property type="entry name" value="ATPASE-LIKE PROTEIN"/>
    <property type="match status" value="1"/>
</dbReference>
<sequence>MECEVKVFSVEMKNIKNVRYGKIDLDLNNDNILDAQVVGFYGQNGSGKTAVVEAFSLLKSLLNAQPLPGKNQRLIYEGEKTLSLEFEFILQQNANCYKARYRVNLEYQEDKMIVKSESVSAKEKSYRKMFHYENDENKSIELRRKPKQEIEALLTGIKLLSDQVDGSLFFSKLIRSQADKLFSDVELVIYRALREQLSKNLLVIKNLQEGVFPSYLFYDIGSKLPENSTYNISDPVSLSKEQYSYLANIIERNNVVVSAIIPGLKVQLKDRGPTTLTTGGEGVRAEFTSIKGDTVLPLKAESAGTLKLFAVTTSLISAFHNPSAIVVVDEFDAGVFEYLLGELIEIFQNHSKGQLFFTSHNLRVLEKLSSQNVWFTTVNENRRYIKLSGIQKNNNMRNVYLRAILVGGQSEYLYEETNPVNIVRSFVEAGLQNGD</sequence>
<keyword evidence="3" id="KW-1185">Reference proteome</keyword>
<dbReference type="RefSeq" id="WP_375520111.1">
    <property type="nucleotide sequence ID" value="NZ_JBHIRY010000008.1"/>
</dbReference>
<dbReference type="SUPFAM" id="SSF52540">
    <property type="entry name" value="P-loop containing nucleoside triphosphate hydrolases"/>
    <property type="match status" value="1"/>
</dbReference>
<dbReference type="InterPro" id="IPR027417">
    <property type="entry name" value="P-loop_NTPase"/>
</dbReference>
<gene>
    <name evidence="2" type="ORF">ACE5LO_11020</name>
</gene>
<dbReference type="Pfam" id="PF13304">
    <property type="entry name" value="AAA_21"/>
    <property type="match status" value="1"/>
</dbReference>
<organism evidence="2 3">
    <name type="scientific">Paenibacillus medicaginis</name>
    <dbReference type="NCBI Taxonomy" id="1470560"/>
    <lineage>
        <taxon>Bacteria</taxon>
        <taxon>Bacillati</taxon>
        <taxon>Bacillota</taxon>
        <taxon>Bacilli</taxon>
        <taxon>Bacillales</taxon>
        <taxon>Paenibacillaceae</taxon>
        <taxon>Paenibacillus</taxon>
    </lineage>
</organism>
<accession>A0ABV5C086</accession>
<proteinExistence type="predicted"/>